<evidence type="ECO:0000313" key="2">
    <source>
        <dbReference type="EMBL" id="SCU92983.1"/>
    </source>
</evidence>
<dbReference type="PANTHER" id="PTHR28008">
    <property type="entry name" value="DOMAIN PROTEIN, PUTATIVE (AFU_ORTHOLOGUE AFUA_3G10980)-RELATED"/>
    <property type="match status" value="1"/>
</dbReference>
<dbReference type="AlphaFoldDB" id="A0A1G4JQE6"/>
<dbReference type="OrthoDB" id="63581at2759"/>
<feature type="chain" id="PRO_5009236138" evidence="1">
    <location>
        <begin position="19"/>
        <end position="58"/>
    </location>
</feature>
<name>A0A1G4JQE6_9SACH</name>
<protein>
    <submittedName>
        <fullName evidence="2">LADA_0G00694g1_1</fullName>
    </submittedName>
</protein>
<keyword evidence="1" id="KW-0732">Signal</keyword>
<keyword evidence="3" id="KW-1185">Reference proteome</keyword>
<dbReference type="EMBL" id="LT598457">
    <property type="protein sequence ID" value="SCU92983.1"/>
    <property type="molecule type" value="Genomic_DNA"/>
</dbReference>
<sequence length="58" mass="6175">MLAVIVCVGLASVGSEYAQHILSQGKRSFDVWDIACNVGGSLSGIVAAFMVDEYPWRG</sequence>
<dbReference type="Proteomes" id="UP000190274">
    <property type="component" value="Chromosome G"/>
</dbReference>
<evidence type="ECO:0000313" key="3">
    <source>
        <dbReference type="Proteomes" id="UP000190274"/>
    </source>
</evidence>
<evidence type="ECO:0000256" key="1">
    <source>
        <dbReference type="SAM" id="SignalP"/>
    </source>
</evidence>
<accession>A0A1G4JQE6</accession>
<gene>
    <name evidence="2" type="ORF">LADA_0G00694G</name>
</gene>
<dbReference type="PANTHER" id="PTHR28008:SF1">
    <property type="entry name" value="DOMAIN PROTEIN, PUTATIVE (AFU_ORTHOLOGUE AFUA_3G10980)-RELATED"/>
    <property type="match status" value="1"/>
</dbReference>
<organism evidence="2 3">
    <name type="scientific">Lachancea dasiensis</name>
    <dbReference type="NCBI Taxonomy" id="1072105"/>
    <lineage>
        <taxon>Eukaryota</taxon>
        <taxon>Fungi</taxon>
        <taxon>Dikarya</taxon>
        <taxon>Ascomycota</taxon>
        <taxon>Saccharomycotina</taxon>
        <taxon>Saccharomycetes</taxon>
        <taxon>Saccharomycetales</taxon>
        <taxon>Saccharomycetaceae</taxon>
        <taxon>Lachancea</taxon>
    </lineage>
</organism>
<proteinExistence type="predicted"/>
<feature type="signal peptide" evidence="1">
    <location>
        <begin position="1"/>
        <end position="18"/>
    </location>
</feature>
<reference evidence="3" key="1">
    <citation type="submission" date="2016-03" db="EMBL/GenBank/DDBJ databases">
        <authorList>
            <person name="Devillers H."/>
        </authorList>
    </citation>
    <scope>NUCLEOTIDE SEQUENCE [LARGE SCALE GENOMIC DNA]</scope>
</reference>